<keyword evidence="2" id="KW-1185">Reference proteome</keyword>
<accession>A0ACB7X7Q2</accession>
<comment type="caution">
    <text evidence="1">The sequence shown here is derived from an EMBL/GenBank/DDBJ whole genome shotgun (WGS) entry which is preliminary data.</text>
</comment>
<reference evidence="1 2" key="1">
    <citation type="journal article" date="2021" name="Hortic Res">
        <title>High-quality reference genome and annotation aids understanding of berry development for evergreen blueberry (Vaccinium darrowii).</title>
        <authorList>
            <person name="Yu J."/>
            <person name="Hulse-Kemp A.M."/>
            <person name="Babiker E."/>
            <person name="Staton M."/>
        </authorList>
    </citation>
    <scope>NUCLEOTIDE SEQUENCE [LARGE SCALE GENOMIC DNA]</scope>
    <source>
        <strain evidence="2">cv. NJ 8807/NJ 8810</strain>
        <tissue evidence="1">Young leaf</tissue>
    </source>
</reference>
<protein>
    <submittedName>
        <fullName evidence="1">Uncharacterized protein</fullName>
    </submittedName>
</protein>
<dbReference type="EMBL" id="CM037156">
    <property type="protein sequence ID" value="KAH7836603.1"/>
    <property type="molecule type" value="Genomic_DNA"/>
</dbReference>
<gene>
    <name evidence="1" type="ORF">Vadar_003348</name>
</gene>
<evidence type="ECO:0000313" key="2">
    <source>
        <dbReference type="Proteomes" id="UP000828048"/>
    </source>
</evidence>
<name>A0ACB7X7Q2_9ERIC</name>
<proteinExistence type="predicted"/>
<evidence type="ECO:0000313" key="1">
    <source>
        <dbReference type="EMBL" id="KAH7836603.1"/>
    </source>
</evidence>
<dbReference type="Proteomes" id="UP000828048">
    <property type="component" value="Chromosome 6"/>
</dbReference>
<sequence length="78" mass="8524">MNALCCVEVRWRSERLKKERESVEIRVDAMEAHAEKNGDRGMGGGGCGSSLALNVGSNEGVPNEGFEGWMGKVKTRVR</sequence>
<organism evidence="1 2">
    <name type="scientific">Vaccinium darrowii</name>
    <dbReference type="NCBI Taxonomy" id="229202"/>
    <lineage>
        <taxon>Eukaryota</taxon>
        <taxon>Viridiplantae</taxon>
        <taxon>Streptophyta</taxon>
        <taxon>Embryophyta</taxon>
        <taxon>Tracheophyta</taxon>
        <taxon>Spermatophyta</taxon>
        <taxon>Magnoliopsida</taxon>
        <taxon>eudicotyledons</taxon>
        <taxon>Gunneridae</taxon>
        <taxon>Pentapetalae</taxon>
        <taxon>asterids</taxon>
        <taxon>Ericales</taxon>
        <taxon>Ericaceae</taxon>
        <taxon>Vaccinioideae</taxon>
        <taxon>Vaccinieae</taxon>
        <taxon>Vaccinium</taxon>
    </lineage>
</organism>